<evidence type="ECO:0000256" key="1">
    <source>
        <dbReference type="SAM" id="Phobius"/>
    </source>
</evidence>
<dbReference type="Gene3D" id="3.40.190.10">
    <property type="entry name" value="Periplasmic binding protein-like II"/>
    <property type="match status" value="2"/>
</dbReference>
<reference evidence="2 3" key="1">
    <citation type="submission" date="2019-12" db="EMBL/GenBank/DDBJ databases">
        <title>Complete genome sequence of Algicella marina strain 9Alg 56(T) isolated from the red alga Tichocarpus crinitus.</title>
        <authorList>
            <person name="Kim S.-G."/>
            <person name="Nedashkovskaya O.I."/>
        </authorList>
    </citation>
    <scope>NUCLEOTIDE SEQUENCE [LARGE SCALE GENOMIC DNA]</scope>
    <source>
        <strain evidence="2 3">9Alg 56</strain>
    </source>
</reference>
<dbReference type="PANTHER" id="PTHR42941:SF1">
    <property type="entry name" value="SLL1037 PROTEIN"/>
    <property type="match status" value="1"/>
</dbReference>
<sequence length="421" mass="46565">MRVFFSILSVMIAVALIWFIARDLLPPSSARFAAGPPEGGYARIARQYREILAEDGIDLIILDSEGSVENARMLDDGRADIALLQGGIPTVPESEAIAAIFYEPLFVFVRADADIPANPGEWGNLSIAIGSEGSGTRAAAETFFAAADLGPEDVFRDPRGGSAAATALLGGDIDVALFVAPLTAPYLEPLFASPQTRLLALRHTPAISHSLPQSRVATLNAGSISLSPTVPPRDIDLIVMVARLSARDTLHPALVDRLVEAARRIHYGRDALTELNKFPSSEGLPAPADIYARDLLNNGTSTLQQYLPYWVTAQINRVLILLLPLLFLLIPLFRILPGLYRWRMRSRVWRHYSEIRRIDAQARQDADRKDLETLDEKLEALDWELANLDLPLAFRDYAYTARLHIDMIRKRIRDKLVGMIT</sequence>
<keyword evidence="1" id="KW-0812">Transmembrane</keyword>
<evidence type="ECO:0000313" key="2">
    <source>
        <dbReference type="EMBL" id="QHQ34537.1"/>
    </source>
</evidence>
<dbReference type="AlphaFoldDB" id="A0A6P1SXQ3"/>
<dbReference type="Pfam" id="PF16868">
    <property type="entry name" value="NMT1_3"/>
    <property type="match status" value="1"/>
</dbReference>
<dbReference type="Proteomes" id="UP000464495">
    <property type="component" value="Chromosome"/>
</dbReference>
<protein>
    <recommendedName>
        <fullName evidence="4">C4-dicarboxylate ABC transporter substrate-binding protein</fullName>
    </recommendedName>
</protein>
<evidence type="ECO:0008006" key="4">
    <source>
        <dbReference type="Google" id="ProtNLM"/>
    </source>
</evidence>
<dbReference type="InterPro" id="IPR011852">
    <property type="entry name" value="TRAP_TAXI"/>
</dbReference>
<accession>A0A6P1SXQ3</accession>
<dbReference type="RefSeq" id="WP_161861106.1">
    <property type="nucleotide sequence ID" value="NZ_CP046620.1"/>
</dbReference>
<keyword evidence="1" id="KW-1133">Transmembrane helix</keyword>
<dbReference type="KEGG" id="amaq:GO499_04695"/>
<dbReference type="SUPFAM" id="SSF53850">
    <property type="entry name" value="Periplasmic binding protein-like II"/>
    <property type="match status" value="1"/>
</dbReference>
<evidence type="ECO:0000313" key="3">
    <source>
        <dbReference type="Proteomes" id="UP000464495"/>
    </source>
</evidence>
<keyword evidence="1" id="KW-0472">Membrane</keyword>
<proteinExistence type="predicted"/>
<gene>
    <name evidence="2" type="ORF">GO499_04695</name>
</gene>
<dbReference type="EMBL" id="CP046620">
    <property type="protein sequence ID" value="QHQ34537.1"/>
    <property type="molecule type" value="Genomic_DNA"/>
</dbReference>
<keyword evidence="3" id="KW-1185">Reference proteome</keyword>
<dbReference type="PANTHER" id="PTHR42941">
    <property type="entry name" value="SLL1037 PROTEIN"/>
    <property type="match status" value="1"/>
</dbReference>
<name>A0A6P1SXQ3_9RHOB</name>
<feature type="transmembrane region" description="Helical" evidence="1">
    <location>
        <begin position="318"/>
        <end position="340"/>
    </location>
</feature>
<organism evidence="2 3">
    <name type="scientific">Algicella marina</name>
    <dbReference type="NCBI Taxonomy" id="2683284"/>
    <lineage>
        <taxon>Bacteria</taxon>
        <taxon>Pseudomonadati</taxon>
        <taxon>Pseudomonadota</taxon>
        <taxon>Alphaproteobacteria</taxon>
        <taxon>Rhodobacterales</taxon>
        <taxon>Paracoccaceae</taxon>
        <taxon>Algicella</taxon>
    </lineage>
</organism>